<evidence type="ECO:0000259" key="2">
    <source>
        <dbReference type="PROSITE" id="PS50943"/>
    </source>
</evidence>
<dbReference type="SUPFAM" id="SSF51182">
    <property type="entry name" value="RmlC-like cupins"/>
    <property type="match status" value="1"/>
</dbReference>
<dbReference type="EMBL" id="FNLM01000034">
    <property type="protein sequence ID" value="SDU72773.1"/>
    <property type="molecule type" value="Genomic_DNA"/>
</dbReference>
<organism evidence="3 4">
    <name type="scientific">Gordonia westfalica</name>
    <dbReference type="NCBI Taxonomy" id="158898"/>
    <lineage>
        <taxon>Bacteria</taxon>
        <taxon>Bacillati</taxon>
        <taxon>Actinomycetota</taxon>
        <taxon>Actinomycetes</taxon>
        <taxon>Mycobacteriales</taxon>
        <taxon>Gordoniaceae</taxon>
        <taxon>Gordonia</taxon>
    </lineage>
</organism>
<dbReference type="CDD" id="cd00093">
    <property type="entry name" value="HTH_XRE"/>
    <property type="match status" value="1"/>
</dbReference>
<dbReference type="Gene3D" id="1.10.260.40">
    <property type="entry name" value="lambda repressor-like DNA-binding domains"/>
    <property type="match status" value="1"/>
</dbReference>
<dbReference type="SMART" id="SM00530">
    <property type="entry name" value="HTH_XRE"/>
    <property type="match status" value="1"/>
</dbReference>
<dbReference type="CDD" id="cd02209">
    <property type="entry name" value="cupin_XRE_C"/>
    <property type="match status" value="1"/>
</dbReference>
<dbReference type="PANTHER" id="PTHR46797:SF1">
    <property type="entry name" value="METHYLPHOSPHONATE SYNTHASE"/>
    <property type="match status" value="1"/>
</dbReference>
<gene>
    <name evidence="3" type="ORF">SAMN04488548_1343829</name>
</gene>
<proteinExistence type="predicted"/>
<dbReference type="OrthoDB" id="9805356at2"/>
<dbReference type="Gene3D" id="2.60.120.10">
    <property type="entry name" value="Jelly Rolls"/>
    <property type="match status" value="1"/>
</dbReference>
<dbReference type="GO" id="GO:0003677">
    <property type="term" value="F:DNA binding"/>
    <property type="evidence" value="ECO:0007669"/>
    <property type="project" value="UniProtKB-KW"/>
</dbReference>
<dbReference type="GO" id="GO:0005829">
    <property type="term" value="C:cytosol"/>
    <property type="evidence" value="ECO:0007669"/>
    <property type="project" value="TreeGrafter"/>
</dbReference>
<feature type="domain" description="HTH cro/C1-type" evidence="2">
    <location>
        <begin position="51"/>
        <end position="105"/>
    </location>
</feature>
<name>A0A1H2KVP6_9ACTN</name>
<dbReference type="RefSeq" id="WP_074852365.1">
    <property type="nucleotide sequence ID" value="NZ_FNLM01000034.1"/>
</dbReference>
<dbReference type="InterPro" id="IPR014710">
    <property type="entry name" value="RmlC-like_jellyroll"/>
</dbReference>
<dbReference type="SUPFAM" id="SSF47413">
    <property type="entry name" value="lambda repressor-like DNA-binding domains"/>
    <property type="match status" value="1"/>
</dbReference>
<dbReference type="Pfam" id="PF07883">
    <property type="entry name" value="Cupin_2"/>
    <property type="match status" value="1"/>
</dbReference>
<accession>A0A1H2KVP6</accession>
<evidence type="ECO:0000313" key="4">
    <source>
        <dbReference type="Proteomes" id="UP000183180"/>
    </source>
</evidence>
<sequence length="230" mass="25290">MCQLTVNDLAHYAGQVTDDPLIRNQSGIARERPVDQSVEELELETAIAHNVRRLRRQQGLSVGDMATRVGISKAMLSKIENAQTSCSLSTLARLANGFDVSVTSLFRGAEMERSAVFVKAGEGNEIVREGSREGHEYELLGSLRGEHKRLECLLVTLTEKSVTQPLFQHAGTEFLYVLEGVMDYAHSRSVYRMHPGDALQLDGEGAHGPVELVELPVRFLSVIAFPDSAV</sequence>
<dbReference type="PANTHER" id="PTHR46797">
    <property type="entry name" value="HTH-TYPE TRANSCRIPTIONAL REGULATOR"/>
    <property type="match status" value="1"/>
</dbReference>
<dbReference type="InterPro" id="IPR011051">
    <property type="entry name" value="RmlC_Cupin_sf"/>
</dbReference>
<reference evidence="3 4" key="1">
    <citation type="submission" date="2016-10" db="EMBL/GenBank/DDBJ databases">
        <authorList>
            <person name="de Groot N.N."/>
        </authorList>
    </citation>
    <scope>NUCLEOTIDE SEQUENCE [LARGE SCALE GENOMIC DNA]</scope>
    <source>
        <strain evidence="3 4">DSM 44215</strain>
    </source>
</reference>
<keyword evidence="1" id="KW-0238">DNA-binding</keyword>
<dbReference type="STRING" id="158898.SAMN04488548_1343829"/>
<evidence type="ECO:0000256" key="1">
    <source>
        <dbReference type="ARBA" id="ARBA00023125"/>
    </source>
</evidence>
<dbReference type="AlphaFoldDB" id="A0A1H2KVP6"/>
<evidence type="ECO:0000313" key="3">
    <source>
        <dbReference type="EMBL" id="SDU72773.1"/>
    </source>
</evidence>
<dbReference type="InterPro" id="IPR001387">
    <property type="entry name" value="Cro/C1-type_HTH"/>
</dbReference>
<dbReference type="Proteomes" id="UP000183180">
    <property type="component" value="Unassembled WGS sequence"/>
</dbReference>
<dbReference type="GO" id="GO:0003700">
    <property type="term" value="F:DNA-binding transcription factor activity"/>
    <property type="evidence" value="ECO:0007669"/>
    <property type="project" value="TreeGrafter"/>
</dbReference>
<dbReference type="InterPro" id="IPR050807">
    <property type="entry name" value="TransReg_Diox_bact_type"/>
</dbReference>
<dbReference type="PROSITE" id="PS50943">
    <property type="entry name" value="HTH_CROC1"/>
    <property type="match status" value="1"/>
</dbReference>
<dbReference type="InterPro" id="IPR013096">
    <property type="entry name" value="Cupin_2"/>
</dbReference>
<protein>
    <submittedName>
        <fullName evidence="3">Transcriptional regulator, contains XRE-family HTH domain</fullName>
    </submittedName>
</protein>
<dbReference type="Pfam" id="PF13560">
    <property type="entry name" value="HTH_31"/>
    <property type="match status" value="1"/>
</dbReference>
<dbReference type="InterPro" id="IPR010982">
    <property type="entry name" value="Lambda_DNA-bd_dom_sf"/>
</dbReference>